<dbReference type="SUPFAM" id="SSF56112">
    <property type="entry name" value="Protein kinase-like (PK-like)"/>
    <property type="match status" value="1"/>
</dbReference>
<keyword evidence="4" id="KW-0723">Serine/threonine-protein kinase</keyword>
<keyword evidence="8" id="KW-0067">ATP-binding</keyword>
<dbReference type="InterPro" id="IPR008271">
    <property type="entry name" value="Ser/Thr_kinase_AS"/>
</dbReference>
<evidence type="ECO:0000256" key="4">
    <source>
        <dbReference type="ARBA" id="ARBA00022527"/>
    </source>
</evidence>
<evidence type="ECO:0000256" key="6">
    <source>
        <dbReference type="ARBA" id="ARBA00022741"/>
    </source>
</evidence>
<comment type="similarity">
    <text evidence="2">In the C-terminal section; belongs to the protein kinase superfamily. Ser/Thr protein kinase family.</text>
</comment>
<comment type="catalytic activity">
    <reaction evidence="10">
        <text>L-seryl-[protein] + ATP = O-phospho-L-seryl-[protein] + ADP + H(+)</text>
        <dbReference type="Rhea" id="RHEA:17989"/>
        <dbReference type="Rhea" id="RHEA-COMP:9863"/>
        <dbReference type="Rhea" id="RHEA-COMP:11604"/>
        <dbReference type="ChEBI" id="CHEBI:15378"/>
        <dbReference type="ChEBI" id="CHEBI:29999"/>
        <dbReference type="ChEBI" id="CHEBI:30616"/>
        <dbReference type="ChEBI" id="CHEBI:83421"/>
        <dbReference type="ChEBI" id="CHEBI:456216"/>
        <dbReference type="EC" id="2.7.11.1"/>
    </reaction>
</comment>
<keyword evidence="6" id="KW-0547">Nucleotide-binding</keyword>
<comment type="caution">
    <text evidence="12">The sequence shown here is derived from an EMBL/GenBank/DDBJ whole genome shotgun (WGS) entry which is preliminary data.</text>
</comment>
<dbReference type="FunFam" id="1.10.510.10:FF:000108">
    <property type="entry name" value="L-type lectin-domain containing receptor kinase S.4"/>
    <property type="match status" value="1"/>
</dbReference>
<protein>
    <recommendedName>
        <fullName evidence="3">non-specific serine/threonine protein kinase</fullName>
        <ecNumber evidence="3">2.7.11.1</ecNumber>
    </recommendedName>
</protein>
<keyword evidence="13" id="KW-1185">Reference proteome</keyword>
<proteinExistence type="inferred from homology"/>
<evidence type="ECO:0000256" key="5">
    <source>
        <dbReference type="ARBA" id="ARBA00022679"/>
    </source>
</evidence>
<comment type="similarity">
    <text evidence="1">In the N-terminal section; belongs to the leguminous lectin family.</text>
</comment>
<evidence type="ECO:0000256" key="7">
    <source>
        <dbReference type="ARBA" id="ARBA00022777"/>
    </source>
</evidence>
<dbReference type="InterPro" id="IPR000719">
    <property type="entry name" value="Prot_kinase_dom"/>
</dbReference>
<organism evidence="12 13">
    <name type="scientific">Camellia sinensis var. sinensis</name>
    <name type="common">China tea</name>
    <dbReference type="NCBI Taxonomy" id="542762"/>
    <lineage>
        <taxon>Eukaryota</taxon>
        <taxon>Viridiplantae</taxon>
        <taxon>Streptophyta</taxon>
        <taxon>Embryophyta</taxon>
        <taxon>Tracheophyta</taxon>
        <taxon>Spermatophyta</taxon>
        <taxon>Magnoliopsida</taxon>
        <taxon>eudicotyledons</taxon>
        <taxon>Gunneridae</taxon>
        <taxon>Pentapetalae</taxon>
        <taxon>asterids</taxon>
        <taxon>Ericales</taxon>
        <taxon>Theaceae</taxon>
        <taxon>Camellia</taxon>
    </lineage>
</organism>
<dbReference type="EC" id="2.7.11.1" evidence="3"/>
<dbReference type="PROSITE" id="PS00108">
    <property type="entry name" value="PROTEIN_KINASE_ST"/>
    <property type="match status" value="1"/>
</dbReference>
<dbReference type="EMBL" id="SDRB02008299">
    <property type="protein sequence ID" value="THG09708.1"/>
    <property type="molecule type" value="Genomic_DNA"/>
</dbReference>
<dbReference type="Pfam" id="PF00069">
    <property type="entry name" value="Pkinase"/>
    <property type="match status" value="1"/>
</dbReference>
<sequence length="335" mass="37145">MIYGLFQLKKRKRNSTRWMDSGGKTQSKTRQWEVDGKAIKVKLAEFGGGFVDKGPSHFYQPKILIPVVKDTTQKNVFVDRRSYAEASKGMTGVGGGSSTIKAEEIGNGWLGVLPSSKEEVAIKKINHDSKQWVKEFVTEIASMGRGVAPALQLQYLHEEWEQVVLHRDVKASNVLLDADLNGQLGDFGLARLYDHGANPQTTHIVGTVGYLAPELTRTGKATTSTDVFAFGAFLLEVACGRRPVELQGMPEAMILVDWVLEKWKGVILEVSDPRLEVDYSVDEMDLVLKLGLLCSHSNPAARPSMWQGGTESELVELPCLHKRDDFVIKFSNPML</sequence>
<dbReference type="Gene3D" id="1.10.510.10">
    <property type="entry name" value="Transferase(Phosphotransferase) domain 1"/>
    <property type="match status" value="1"/>
</dbReference>
<evidence type="ECO:0000256" key="3">
    <source>
        <dbReference type="ARBA" id="ARBA00012513"/>
    </source>
</evidence>
<keyword evidence="7" id="KW-0418">Kinase</keyword>
<dbReference type="InterPro" id="IPR011009">
    <property type="entry name" value="Kinase-like_dom_sf"/>
</dbReference>
<evidence type="ECO:0000313" key="12">
    <source>
        <dbReference type="EMBL" id="THG09708.1"/>
    </source>
</evidence>
<evidence type="ECO:0000256" key="9">
    <source>
        <dbReference type="ARBA" id="ARBA00047899"/>
    </source>
</evidence>
<comment type="catalytic activity">
    <reaction evidence="9">
        <text>L-threonyl-[protein] + ATP = O-phospho-L-threonyl-[protein] + ADP + H(+)</text>
        <dbReference type="Rhea" id="RHEA:46608"/>
        <dbReference type="Rhea" id="RHEA-COMP:11060"/>
        <dbReference type="Rhea" id="RHEA-COMP:11605"/>
        <dbReference type="ChEBI" id="CHEBI:15378"/>
        <dbReference type="ChEBI" id="CHEBI:30013"/>
        <dbReference type="ChEBI" id="CHEBI:30616"/>
        <dbReference type="ChEBI" id="CHEBI:61977"/>
        <dbReference type="ChEBI" id="CHEBI:456216"/>
        <dbReference type="EC" id="2.7.11.1"/>
    </reaction>
</comment>
<dbReference type="AlphaFoldDB" id="A0A4S4E1L0"/>
<feature type="domain" description="Protein kinase" evidence="11">
    <location>
        <begin position="1"/>
        <end position="315"/>
    </location>
</feature>
<evidence type="ECO:0000256" key="10">
    <source>
        <dbReference type="ARBA" id="ARBA00048679"/>
    </source>
</evidence>
<gene>
    <name evidence="12" type="ORF">TEA_012221</name>
</gene>
<keyword evidence="5" id="KW-0808">Transferase</keyword>
<dbReference type="STRING" id="542762.A0A4S4E1L0"/>
<evidence type="ECO:0000256" key="8">
    <source>
        <dbReference type="ARBA" id="ARBA00022840"/>
    </source>
</evidence>
<dbReference type="GO" id="GO:0005524">
    <property type="term" value="F:ATP binding"/>
    <property type="evidence" value="ECO:0007669"/>
    <property type="project" value="UniProtKB-KW"/>
</dbReference>
<dbReference type="Proteomes" id="UP000306102">
    <property type="component" value="Unassembled WGS sequence"/>
</dbReference>
<reference evidence="12 13" key="1">
    <citation type="journal article" date="2018" name="Proc. Natl. Acad. Sci. U.S.A.">
        <title>Draft genome sequence of Camellia sinensis var. sinensis provides insights into the evolution of the tea genome and tea quality.</title>
        <authorList>
            <person name="Wei C."/>
            <person name="Yang H."/>
            <person name="Wang S."/>
            <person name="Zhao J."/>
            <person name="Liu C."/>
            <person name="Gao L."/>
            <person name="Xia E."/>
            <person name="Lu Y."/>
            <person name="Tai Y."/>
            <person name="She G."/>
            <person name="Sun J."/>
            <person name="Cao H."/>
            <person name="Tong W."/>
            <person name="Gao Q."/>
            <person name="Li Y."/>
            <person name="Deng W."/>
            <person name="Jiang X."/>
            <person name="Wang W."/>
            <person name="Chen Q."/>
            <person name="Zhang S."/>
            <person name="Li H."/>
            <person name="Wu J."/>
            <person name="Wang P."/>
            <person name="Li P."/>
            <person name="Shi C."/>
            <person name="Zheng F."/>
            <person name="Jian J."/>
            <person name="Huang B."/>
            <person name="Shan D."/>
            <person name="Shi M."/>
            <person name="Fang C."/>
            <person name="Yue Y."/>
            <person name="Li F."/>
            <person name="Li D."/>
            <person name="Wei S."/>
            <person name="Han B."/>
            <person name="Jiang C."/>
            <person name="Yin Y."/>
            <person name="Xia T."/>
            <person name="Zhang Z."/>
            <person name="Bennetzen J.L."/>
            <person name="Zhao S."/>
            <person name="Wan X."/>
        </authorList>
    </citation>
    <scope>NUCLEOTIDE SEQUENCE [LARGE SCALE GENOMIC DNA]</scope>
    <source>
        <strain evidence="13">cv. Shuchazao</strain>
        <tissue evidence="12">Leaf</tissue>
    </source>
</reference>
<accession>A0A4S4E1L0</accession>
<dbReference type="GO" id="GO:0004674">
    <property type="term" value="F:protein serine/threonine kinase activity"/>
    <property type="evidence" value="ECO:0007669"/>
    <property type="project" value="UniProtKB-KW"/>
</dbReference>
<evidence type="ECO:0000256" key="1">
    <source>
        <dbReference type="ARBA" id="ARBA00008536"/>
    </source>
</evidence>
<dbReference type="PROSITE" id="PS50011">
    <property type="entry name" value="PROTEIN_KINASE_DOM"/>
    <property type="match status" value="1"/>
</dbReference>
<dbReference type="SMART" id="SM00220">
    <property type="entry name" value="S_TKc"/>
    <property type="match status" value="1"/>
</dbReference>
<evidence type="ECO:0000256" key="2">
    <source>
        <dbReference type="ARBA" id="ARBA00010217"/>
    </source>
</evidence>
<dbReference type="PANTHER" id="PTHR27007">
    <property type="match status" value="1"/>
</dbReference>
<evidence type="ECO:0000313" key="13">
    <source>
        <dbReference type="Proteomes" id="UP000306102"/>
    </source>
</evidence>
<dbReference type="InterPro" id="IPR050528">
    <property type="entry name" value="L-type_Lectin-RKs"/>
</dbReference>
<evidence type="ECO:0000259" key="11">
    <source>
        <dbReference type="PROSITE" id="PS50011"/>
    </source>
</evidence>
<name>A0A4S4E1L0_CAMSN</name>